<keyword evidence="4" id="KW-1185">Reference proteome</keyword>
<comment type="similarity">
    <text evidence="1">Belongs to the TACO1 family.</text>
</comment>
<protein>
    <recommendedName>
        <fullName evidence="2">TACO1/YebC-like second and third domain-containing protein</fullName>
    </recommendedName>
</protein>
<feature type="domain" description="TACO1/YebC-like second and third" evidence="2">
    <location>
        <begin position="24"/>
        <end position="159"/>
    </location>
</feature>
<evidence type="ECO:0000256" key="1">
    <source>
        <dbReference type="ARBA" id="ARBA00008724"/>
    </source>
</evidence>
<proteinExistence type="inferred from homology"/>
<dbReference type="EMBL" id="OU898278">
    <property type="protein sequence ID" value="CAG9832493.1"/>
    <property type="molecule type" value="Genomic_DNA"/>
</dbReference>
<evidence type="ECO:0000313" key="4">
    <source>
        <dbReference type="Proteomes" id="UP001153709"/>
    </source>
</evidence>
<dbReference type="PANTHER" id="PTHR12532">
    <property type="entry name" value="TRANSLATIONAL ACTIVATOR OF CYTOCHROME C OXIDASE 1"/>
    <property type="match status" value="1"/>
</dbReference>
<organism evidence="3 4">
    <name type="scientific">Diabrotica balteata</name>
    <name type="common">Banded cucumber beetle</name>
    <dbReference type="NCBI Taxonomy" id="107213"/>
    <lineage>
        <taxon>Eukaryota</taxon>
        <taxon>Metazoa</taxon>
        <taxon>Ecdysozoa</taxon>
        <taxon>Arthropoda</taxon>
        <taxon>Hexapoda</taxon>
        <taxon>Insecta</taxon>
        <taxon>Pterygota</taxon>
        <taxon>Neoptera</taxon>
        <taxon>Endopterygota</taxon>
        <taxon>Coleoptera</taxon>
        <taxon>Polyphaga</taxon>
        <taxon>Cucujiformia</taxon>
        <taxon>Chrysomeloidea</taxon>
        <taxon>Chrysomelidae</taxon>
        <taxon>Galerucinae</taxon>
        <taxon>Diabroticina</taxon>
        <taxon>Diabroticites</taxon>
        <taxon>Diabrotica</taxon>
    </lineage>
</organism>
<evidence type="ECO:0000313" key="3">
    <source>
        <dbReference type="EMBL" id="CAG9832493.1"/>
    </source>
</evidence>
<gene>
    <name evidence="3" type="ORF">DIABBA_LOCUS5969</name>
</gene>
<dbReference type="Gene3D" id="1.10.10.200">
    <property type="match status" value="1"/>
</dbReference>
<accession>A0A9N9SXQ5</accession>
<dbReference type="InterPro" id="IPR017856">
    <property type="entry name" value="Integrase-like_N"/>
</dbReference>
<evidence type="ECO:0000259" key="2">
    <source>
        <dbReference type="Pfam" id="PF01709"/>
    </source>
</evidence>
<dbReference type="Proteomes" id="UP001153709">
    <property type="component" value="Chromosome 3"/>
</dbReference>
<dbReference type="Gene3D" id="3.30.70.980">
    <property type="match status" value="1"/>
</dbReference>
<dbReference type="InterPro" id="IPR026564">
    <property type="entry name" value="Transcrip_reg_TACO1-like_dom3"/>
</dbReference>
<dbReference type="OrthoDB" id="2017544at2759"/>
<sequence length="160" mass="17863">MAYKEGGSVDPKKNLQLSQIIEQTRRANMPVATLQSILKSCENSKSQDKSYMLEIKSKFSDGGKPEEEILEKATDHAIESGAEDVKVIENNLVQFSCGKSNLNQVVGELEKLGYKITSAEVEYVPFNLQPLQDSELEVCQKLFDKLENVPEVVRIVDNIA</sequence>
<dbReference type="AlphaFoldDB" id="A0A9N9SXQ5"/>
<dbReference type="InterPro" id="IPR002876">
    <property type="entry name" value="Transcrip_reg_TACO1-like"/>
</dbReference>
<dbReference type="PANTHER" id="PTHR12532:SF0">
    <property type="entry name" value="TRANSLATIONAL ACTIVATOR OF CYTOCHROME C OXIDASE 1"/>
    <property type="match status" value="1"/>
</dbReference>
<dbReference type="InterPro" id="IPR029072">
    <property type="entry name" value="YebC-like"/>
</dbReference>
<dbReference type="Pfam" id="PF01709">
    <property type="entry name" value="Transcrip_reg"/>
    <property type="match status" value="1"/>
</dbReference>
<dbReference type="GO" id="GO:0005739">
    <property type="term" value="C:mitochondrion"/>
    <property type="evidence" value="ECO:0007669"/>
    <property type="project" value="TreeGrafter"/>
</dbReference>
<dbReference type="SUPFAM" id="SSF75625">
    <property type="entry name" value="YebC-like"/>
    <property type="match status" value="1"/>
</dbReference>
<dbReference type="InterPro" id="IPR048300">
    <property type="entry name" value="TACO1_YebC-like_2nd/3rd_dom"/>
</dbReference>
<reference evidence="3" key="1">
    <citation type="submission" date="2022-01" db="EMBL/GenBank/DDBJ databases">
        <authorList>
            <person name="King R."/>
        </authorList>
    </citation>
    <scope>NUCLEOTIDE SEQUENCE</scope>
</reference>
<name>A0A9N9SXQ5_DIABA</name>